<dbReference type="InterPro" id="IPR005467">
    <property type="entry name" value="His_kinase_dom"/>
</dbReference>
<dbReference type="SMART" id="SM00388">
    <property type="entry name" value="HisKA"/>
    <property type="match status" value="1"/>
</dbReference>
<dbReference type="Gene3D" id="3.30.565.10">
    <property type="entry name" value="Histidine kinase-like ATPase, C-terminal domain"/>
    <property type="match status" value="1"/>
</dbReference>
<evidence type="ECO:0000256" key="6">
    <source>
        <dbReference type="ARBA" id="ARBA00022679"/>
    </source>
</evidence>
<dbReference type="Proteomes" id="UP001215143">
    <property type="component" value="Chromosome"/>
</dbReference>
<dbReference type="PRINTS" id="PR00344">
    <property type="entry name" value="BCTRLSENSOR"/>
</dbReference>
<dbReference type="InterPro" id="IPR036097">
    <property type="entry name" value="HisK_dim/P_sf"/>
</dbReference>
<keyword evidence="14" id="KW-0175">Coiled coil</keyword>
<name>A0ABY7W3S0_9BACI</name>
<keyword evidence="6" id="KW-0808">Transferase</keyword>
<dbReference type="CDD" id="cd00082">
    <property type="entry name" value="HisKA"/>
    <property type="match status" value="1"/>
</dbReference>
<evidence type="ECO:0000256" key="7">
    <source>
        <dbReference type="ARBA" id="ARBA00022692"/>
    </source>
</evidence>
<organism evidence="17 18">
    <name type="scientific">Shouchella hunanensis</name>
    <dbReference type="NCBI Taxonomy" id="766894"/>
    <lineage>
        <taxon>Bacteria</taxon>
        <taxon>Bacillati</taxon>
        <taxon>Bacillota</taxon>
        <taxon>Bacilli</taxon>
        <taxon>Bacillales</taxon>
        <taxon>Bacillaceae</taxon>
        <taxon>Shouchella</taxon>
    </lineage>
</organism>
<evidence type="ECO:0000256" key="14">
    <source>
        <dbReference type="SAM" id="Coils"/>
    </source>
</evidence>
<dbReference type="InterPro" id="IPR004358">
    <property type="entry name" value="Sig_transdc_His_kin-like_C"/>
</dbReference>
<accession>A0ABY7W3S0</accession>
<evidence type="ECO:0000256" key="4">
    <source>
        <dbReference type="ARBA" id="ARBA00022475"/>
    </source>
</evidence>
<evidence type="ECO:0000256" key="1">
    <source>
        <dbReference type="ARBA" id="ARBA00000085"/>
    </source>
</evidence>
<keyword evidence="18" id="KW-1185">Reference proteome</keyword>
<keyword evidence="11 15" id="KW-1133">Transmembrane helix</keyword>
<dbReference type="SMART" id="SM00387">
    <property type="entry name" value="HATPase_c"/>
    <property type="match status" value="1"/>
</dbReference>
<evidence type="ECO:0000256" key="5">
    <source>
        <dbReference type="ARBA" id="ARBA00022553"/>
    </source>
</evidence>
<dbReference type="PANTHER" id="PTHR45528">
    <property type="entry name" value="SENSOR HISTIDINE KINASE CPXA"/>
    <property type="match status" value="1"/>
</dbReference>
<keyword evidence="8" id="KW-0547">Nucleotide-binding</keyword>
<keyword evidence="12" id="KW-0902">Two-component regulatory system</keyword>
<protein>
    <recommendedName>
        <fullName evidence="3">histidine kinase</fullName>
        <ecNumber evidence="3">2.7.13.3</ecNumber>
    </recommendedName>
</protein>
<feature type="coiled-coil region" evidence="14">
    <location>
        <begin position="230"/>
        <end position="257"/>
    </location>
</feature>
<dbReference type="SUPFAM" id="SSF47384">
    <property type="entry name" value="Homodimeric domain of signal transducing histidine kinase"/>
    <property type="match status" value="1"/>
</dbReference>
<keyword evidence="13 15" id="KW-0472">Membrane</keyword>
<evidence type="ECO:0000256" key="3">
    <source>
        <dbReference type="ARBA" id="ARBA00012438"/>
    </source>
</evidence>
<evidence type="ECO:0000256" key="11">
    <source>
        <dbReference type="ARBA" id="ARBA00022989"/>
    </source>
</evidence>
<dbReference type="Pfam" id="PF00512">
    <property type="entry name" value="HisKA"/>
    <property type="match status" value="1"/>
</dbReference>
<evidence type="ECO:0000313" key="17">
    <source>
        <dbReference type="EMBL" id="WDF03318.1"/>
    </source>
</evidence>
<dbReference type="SUPFAM" id="SSF55874">
    <property type="entry name" value="ATPase domain of HSP90 chaperone/DNA topoisomerase II/histidine kinase"/>
    <property type="match status" value="1"/>
</dbReference>
<dbReference type="PANTHER" id="PTHR45528:SF1">
    <property type="entry name" value="SENSOR HISTIDINE KINASE CPXA"/>
    <property type="match status" value="1"/>
</dbReference>
<comment type="catalytic activity">
    <reaction evidence="1">
        <text>ATP + protein L-histidine = ADP + protein N-phospho-L-histidine.</text>
        <dbReference type="EC" id="2.7.13.3"/>
    </reaction>
</comment>
<comment type="subcellular location">
    <subcellularLocation>
        <location evidence="2">Cell membrane</location>
        <topology evidence="2">Multi-pass membrane protein</topology>
    </subcellularLocation>
</comment>
<feature type="transmembrane region" description="Helical" evidence="15">
    <location>
        <begin position="12"/>
        <end position="40"/>
    </location>
</feature>
<keyword evidence="10" id="KW-0067">ATP-binding</keyword>
<evidence type="ECO:0000256" key="10">
    <source>
        <dbReference type="ARBA" id="ARBA00022840"/>
    </source>
</evidence>
<dbReference type="EC" id="2.7.13.3" evidence="3"/>
<keyword evidence="5" id="KW-0597">Phosphoprotein</keyword>
<dbReference type="InterPro" id="IPR036890">
    <property type="entry name" value="HATPase_C_sf"/>
</dbReference>
<keyword evidence="7 15" id="KW-0812">Transmembrane</keyword>
<dbReference type="RefSeq" id="WP_035396160.1">
    <property type="nucleotide sequence ID" value="NZ_CP117834.1"/>
</dbReference>
<keyword evidence="9 17" id="KW-0418">Kinase</keyword>
<keyword evidence="4" id="KW-1003">Cell membrane</keyword>
<evidence type="ECO:0000313" key="18">
    <source>
        <dbReference type="Proteomes" id="UP001215143"/>
    </source>
</evidence>
<dbReference type="InterPro" id="IPR003594">
    <property type="entry name" value="HATPase_dom"/>
</dbReference>
<dbReference type="EMBL" id="CP117834">
    <property type="protein sequence ID" value="WDF03318.1"/>
    <property type="molecule type" value="Genomic_DNA"/>
</dbReference>
<feature type="domain" description="Histidine kinase" evidence="16">
    <location>
        <begin position="257"/>
        <end position="464"/>
    </location>
</feature>
<dbReference type="PROSITE" id="PS50109">
    <property type="entry name" value="HIS_KIN"/>
    <property type="match status" value="1"/>
</dbReference>
<evidence type="ECO:0000256" key="8">
    <source>
        <dbReference type="ARBA" id="ARBA00022741"/>
    </source>
</evidence>
<dbReference type="Pfam" id="PF02518">
    <property type="entry name" value="HATPase_c"/>
    <property type="match status" value="1"/>
</dbReference>
<evidence type="ECO:0000256" key="9">
    <source>
        <dbReference type="ARBA" id="ARBA00022777"/>
    </source>
</evidence>
<dbReference type="InterPro" id="IPR003661">
    <property type="entry name" value="HisK_dim/P_dom"/>
</dbReference>
<evidence type="ECO:0000256" key="2">
    <source>
        <dbReference type="ARBA" id="ARBA00004651"/>
    </source>
</evidence>
<gene>
    <name evidence="17" type="ORF">PQ477_17765</name>
</gene>
<sequence>MGTKLTKTRWRLTGSYLISIVIIVLIILFVNTFILVFYLMNQHLSNTAEEEQNSAEVFARGFSHYLALDDGEPILSQEGQDALQNYGAWFQLLDENGVVVDSYLAPSTASSNYTPMDLVHKYKYMDDEFNTYFVGAYESFSYIVGVPYSDDRRYVFTLNPETVLSFLSEALLAIILIDTIIACSIGLLFSAKLTKPIQAIIERISQLKNRNFKQQHLKKPGIYHSVFSNLNDVSDTLKKHEAEQHKLEKLRNEWISNVSHDLKTPLASIYGYAELLKGDDVSQQERMDYAEVIERQSSYIQNLIDDFNLTMRLRSQQMPLQLRDTRIEPFVREIVIDVLNQPTFKDASITFTSEAPQLTRQVDQHLLKRGLLNFIYNALIHNKEGVSVHVNVTSTFILIKDNGEGIQGDLHHIFDRYYRGSNTTNINGTGLGMAIARDIMEAHGATVELTSQKGKGTSIRILFG</sequence>
<evidence type="ECO:0000256" key="13">
    <source>
        <dbReference type="ARBA" id="ARBA00023136"/>
    </source>
</evidence>
<reference evidence="17 18" key="1">
    <citation type="submission" date="2023-02" db="EMBL/GenBank/DDBJ databases">
        <authorList>
            <person name="Liu G."/>
        </authorList>
    </citation>
    <scope>NUCLEOTIDE SEQUENCE [LARGE SCALE GENOMIC DNA]</scope>
    <source>
        <strain evidence="17 18">DSM 23008</strain>
    </source>
</reference>
<proteinExistence type="predicted"/>
<evidence type="ECO:0000256" key="15">
    <source>
        <dbReference type="SAM" id="Phobius"/>
    </source>
</evidence>
<dbReference type="GO" id="GO:0016301">
    <property type="term" value="F:kinase activity"/>
    <property type="evidence" value="ECO:0007669"/>
    <property type="project" value="UniProtKB-KW"/>
</dbReference>
<dbReference type="InterPro" id="IPR050398">
    <property type="entry name" value="HssS/ArlS-like"/>
</dbReference>
<dbReference type="CDD" id="cd00075">
    <property type="entry name" value="HATPase"/>
    <property type="match status" value="1"/>
</dbReference>
<dbReference type="Gene3D" id="1.10.287.130">
    <property type="match status" value="1"/>
</dbReference>
<evidence type="ECO:0000256" key="12">
    <source>
        <dbReference type="ARBA" id="ARBA00023012"/>
    </source>
</evidence>
<evidence type="ECO:0000259" key="16">
    <source>
        <dbReference type="PROSITE" id="PS50109"/>
    </source>
</evidence>
<feature type="transmembrane region" description="Helical" evidence="15">
    <location>
        <begin position="170"/>
        <end position="189"/>
    </location>
</feature>